<dbReference type="AlphaFoldDB" id="A0A7S4UEA3"/>
<feature type="region of interest" description="Disordered" evidence="1">
    <location>
        <begin position="416"/>
        <end position="475"/>
    </location>
</feature>
<evidence type="ECO:0000256" key="1">
    <source>
        <dbReference type="SAM" id="MobiDB-lite"/>
    </source>
</evidence>
<dbReference type="Gene3D" id="3.40.50.300">
    <property type="entry name" value="P-loop containing nucleotide triphosphate hydrolases"/>
    <property type="match status" value="1"/>
</dbReference>
<dbReference type="SUPFAM" id="SSF52540">
    <property type="entry name" value="P-loop containing nucleoside triphosphate hydrolases"/>
    <property type="match status" value="1"/>
</dbReference>
<feature type="compositionally biased region" description="Low complexity" evidence="1">
    <location>
        <begin position="437"/>
        <end position="469"/>
    </location>
</feature>
<reference evidence="2" key="1">
    <citation type="submission" date="2021-01" db="EMBL/GenBank/DDBJ databases">
        <authorList>
            <person name="Corre E."/>
            <person name="Pelletier E."/>
            <person name="Niang G."/>
            <person name="Scheremetjew M."/>
            <person name="Finn R."/>
            <person name="Kale V."/>
            <person name="Holt S."/>
            <person name="Cochrane G."/>
            <person name="Meng A."/>
            <person name="Brown T."/>
            <person name="Cohen L."/>
        </authorList>
    </citation>
    <scope>NUCLEOTIDE SEQUENCE</scope>
    <source>
        <strain evidence="2">CCMP3105</strain>
    </source>
</reference>
<evidence type="ECO:0000313" key="2">
    <source>
        <dbReference type="EMBL" id="CAE4575465.1"/>
    </source>
</evidence>
<accession>A0A7S4UEA3</accession>
<proteinExistence type="predicted"/>
<name>A0A7S4UEA3_9DINO</name>
<gene>
    <name evidence="2" type="ORF">AMON00008_LOCUS15084</name>
</gene>
<sequence length="475" mass="52408">MASAIGGGSRSGRQVVAMVCLDCLAAPECLTAAGAGATCLLDAFRRVAVRLLVSCVIDICCPKSRGTPQFGRGPRHVHDKPIEVLVRADDIRLELCDMEVDGDEVVERSTHSAKEFMKKSPVILFGPARQGKTTMVNDILEELGDFSRPGKESFLLPCTRGVQVFKTQCSSWTTPGVEEEVLLLDSEGWEFGRTPKNLFKECMKLAEKEQIQLKLLQHRLVLVSVLSAENRSWVEDPKFLDLLDGVCRQAAKEAGGGKPVLVPVVSKEDLLNDGLERDIVLRAYTKSLEKRVGSTVEVHPALGVTHKADADGRRPSIKQLREKLAAICTKQLMSEHILLAVKDIIAGDLQRYLMEWDEEGIDASHALVRRFLWIVARHHGLRIKDLYKIEPTMDWKQVEGVCRDLKGWRAPKAGAEATDGWHWDPRREKGPRPKGFSRSPSGSSTVKSSGSDHVSIRGTSTSTTRTASGEFSLSP</sequence>
<dbReference type="InterPro" id="IPR027417">
    <property type="entry name" value="P-loop_NTPase"/>
</dbReference>
<organism evidence="2">
    <name type="scientific">Alexandrium monilatum</name>
    <dbReference type="NCBI Taxonomy" id="311494"/>
    <lineage>
        <taxon>Eukaryota</taxon>
        <taxon>Sar</taxon>
        <taxon>Alveolata</taxon>
        <taxon>Dinophyceae</taxon>
        <taxon>Gonyaulacales</taxon>
        <taxon>Pyrocystaceae</taxon>
        <taxon>Alexandrium</taxon>
    </lineage>
</organism>
<dbReference type="EMBL" id="HBNR01022582">
    <property type="protein sequence ID" value="CAE4575465.1"/>
    <property type="molecule type" value="Transcribed_RNA"/>
</dbReference>
<protein>
    <submittedName>
        <fullName evidence="2">Uncharacterized protein</fullName>
    </submittedName>
</protein>
<feature type="compositionally biased region" description="Basic and acidic residues" evidence="1">
    <location>
        <begin position="419"/>
        <end position="431"/>
    </location>
</feature>